<name>A0A2P2IT78_RHIMU</name>
<proteinExistence type="predicted"/>
<accession>A0A2P2IT78</accession>
<evidence type="ECO:0000313" key="1">
    <source>
        <dbReference type="EMBL" id="MBW84432.1"/>
    </source>
</evidence>
<protein>
    <submittedName>
        <fullName evidence="1">Uncharacterized protein</fullName>
    </submittedName>
</protein>
<dbReference type="EMBL" id="GGEC01003949">
    <property type="protein sequence ID" value="MBW84432.1"/>
    <property type="molecule type" value="Transcribed_RNA"/>
</dbReference>
<sequence length="29" mass="3626">MCKCSLKVIHKIRVREARLRQYCRKRTYS</sequence>
<reference evidence="1" key="1">
    <citation type="submission" date="2018-02" db="EMBL/GenBank/DDBJ databases">
        <title>Rhizophora mucronata_Transcriptome.</title>
        <authorList>
            <person name="Meera S.P."/>
            <person name="Sreeshan A."/>
            <person name="Augustine A."/>
        </authorList>
    </citation>
    <scope>NUCLEOTIDE SEQUENCE</scope>
    <source>
        <tissue evidence="1">Leaf</tissue>
    </source>
</reference>
<dbReference type="AlphaFoldDB" id="A0A2P2IT78"/>
<organism evidence="1">
    <name type="scientific">Rhizophora mucronata</name>
    <name type="common">Asiatic mangrove</name>
    <dbReference type="NCBI Taxonomy" id="61149"/>
    <lineage>
        <taxon>Eukaryota</taxon>
        <taxon>Viridiplantae</taxon>
        <taxon>Streptophyta</taxon>
        <taxon>Embryophyta</taxon>
        <taxon>Tracheophyta</taxon>
        <taxon>Spermatophyta</taxon>
        <taxon>Magnoliopsida</taxon>
        <taxon>eudicotyledons</taxon>
        <taxon>Gunneridae</taxon>
        <taxon>Pentapetalae</taxon>
        <taxon>rosids</taxon>
        <taxon>fabids</taxon>
        <taxon>Malpighiales</taxon>
        <taxon>Rhizophoraceae</taxon>
        <taxon>Rhizophora</taxon>
    </lineage>
</organism>